<dbReference type="GO" id="GO:0006508">
    <property type="term" value="P:proteolysis"/>
    <property type="evidence" value="ECO:0007669"/>
    <property type="project" value="UniProtKB-KW"/>
</dbReference>
<evidence type="ECO:0000313" key="9">
    <source>
        <dbReference type="EMBL" id="SEO84988.1"/>
    </source>
</evidence>
<dbReference type="SUPFAM" id="SSF143081">
    <property type="entry name" value="BB1717-like"/>
    <property type="match status" value="1"/>
</dbReference>
<dbReference type="Pfam" id="PF02586">
    <property type="entry name" value="SRAP"/>
    <property type="match status" value="1"/>
</dbReference>
<dbReference type="PANTHER" id="PTHR13604:SF0">
    <property type="entry name" value="ABASIC SITE PROCESSING PROTEIN HMCES"/>
    <property type="match status" value="1"/>
</dbReference>
<evidence type="ECO:0000256" key="7">
    <source>
        <dbReference type="ARBA" id="ARBA00023239"/>
    </source>
</evidence>
<dbReference type="GO" id="GO:0008233">
    <property type="term" value="F:peptidase activity"/>
    <property type="evidence" value="ECO:0007669"/>
    <property type="project" value="UniProtKB-KW"/>
</dbReference>
<dbReference type="Proteomes" id="UP000199657">
    <property type="component" value="Unassembled WGS sequence"/>
</dbReference>
<sequence length="218" mass="24791">MCGRYSFYDSRRRIAEVLGVDDDGPEFTPHYNIPPGTHPPVAWQDDDGVQIRQCLWGFRPPWAGDDAPRPINARAEKVATSPFFRHAFARHRCLVPANGWFEWQAQEGKGKVPYYITHGEDGQLLMFAGIYDPERERKEANFAIITQPASASLAHIHPRMPLVLDPGSYGAWLDRSLTERDAVKQGIRSRNAEDFLHWTVSTRVNKPQNDDASIVHRS</sequence>
<dbReference type="EC" id="3.4.-.-" evidence="8"/>
<accession>A0A1H8T386</accession>
<dbReference type="RefSeq" id="WP_245753997.1">
    <property type="nucleotide sequence ID" value="NZ_FOEG01000003.1"/>
</dbReference>
<evidence type="ECO:0000256" key="6">
    <source>
        <dbReference type="ARBA" id="ARBA00023125"/>
    </source>
</evidence>
<dbReference type="InterPro" id="IPR003738">
    <property type="entry name" value="SRAP"/>
</dbReference>
<dbReference type="PANTHER" id="PTHR13604">
    <property type="entry name" value="DC12-RELATED"/>
    <property type="match status" value="1"/>
</dbReference>
<dbReference type="Gene3D" id="3.90.1680.10">
    <property type="entry name" value="SOS response associated peptidase-like"/>
    <property type="match status" value="1"/>
</dbReference>
<evidence type="ECO:0000256" key="5">
    <source>
        <dbReference type="ARBA" id="ARBA00023124"/>
    </source>
</evidence>
<evidence type="ECO:0000256" key="3">
    <source>
        <dbReference type="ARBA" id="ARBA00022763"/>
    </source>
</evidence>
<evidence type="ECO:0000313" key="10">
    <source>
        <dbReference type="Proteomes" id="UP000199657"/>
    </source>
</evidence>
<keyword evidence="6" id="KW-0238">DNA-binding</keyword>
<keyword evidence="3" id="KW-0227">DNA damage</keyword>
<dbReference type="GO" id="GO:0106300">
    <property type="term" value="P:protein-DNA covalent cross-linking repair"/>
    <property type="evidence" value="ECO:0007669"/>
    <property type="project" value="InterPro"/>
</dbReference>
<keyword evidence="2 8" id="KW-0645">Protease</keyword>
<keyword evidence="7" id="KW-0456">Lyase</keyword>
<keyword evidence="5" id="KW-0190">Covalent protein-DNA linkage</keyword>
<dbReference type="GO" id="GO:0003697">
    <property type="term" value="F:single-stranded DNA binding"/>
    <property type="evidence" value="ECO:0007669"/>
    <property type="project" value="InterPro"/>
</dbReference>
<evidence type="ECO:0000256" key="1">
    <source>
        <dbReference type="ARBA" id="ARBA00008136"/>
    </source>
</evidence>
<dbReference type="EMBL" id="FOEG01000003">
    <property type="protein sequence ID" value="SEO84988.1"/>
    <property type="molecule type" value="Genomic_DNA"/>
</dbReference>
<evidence type="ECO:0000256" key="4">
    <source>
        <dbReference type="ARBA" id="ARBA00022801"/>
    </source>
</evidence>
<comment type="similarity">
    <text evidence="1 8">Belongs to the SOS response-associated peptidase family.</text>
</comment>
<evidence type="ECO:0000256" key="8">
    <source>
        <dbReference type="RuleBase" id="RU364100"/>
    </source>
</evidence>
<keyword evidence="4 8" id="KW-0378">Hydrolase</keyword>
<name>A0A1H8T386_9GAMM</name>
<dbReference type="InterPro" id="IPR036590">
    <property type="entry name" value="SRAP-like"/>
</dbReference>
<reference evidence="9 10" key="1">
    <citation type="submission" date="2016-10" db="EMBL/GenBank/DDBJ databases">
        <authorList>
            <person name="de Groot N.N."/>
        </authorList>
    </citation>
    <scope>NUCLEOTIDE SEQUENCE [LARGE SCALE GENOMIC DNA]</scope>
    <source>
        <strain evidence="9 10">CGMCC 1.6291</strain>
    </source>
</reference>
<keyword evidence="10" id="KW-1185">Reference proteome</keyword>
<dbReference type="GO" id="GO:0016829">
    <property type="term" value="F:lyase activity"/>
    <property type="evidence" value="ECO:0007669"/>
    <property type="project" value="UniProtKB-KW"/>
</dbReference>
<gene>
    <name evidence="9" type="ORF">SAMN04488052_103365</name>
</gene>
<dbReference type="AlphaFoldDB" id="A0A1H8T386"/>
<organism evidence="9 10">
    <name type="scientific">Aquisalimonas asiatica</name>
    <dbReference type="NCBI Taxonomy" id="406100"/>
    <lineage>
        <taxon>Bacteria</taxon>
        <taxon>Pseudomonadati</taxon>
        <taxon>Pseudomonadota</taxon>
        <taxon>Gammaproteobacteria</taxon>
        <taxon>Chromatiales</taxon>
        <taxon>Ectothiorhodospiraceae</taxon>
        <taxon>Aquisalimonas</taxon>
    </lineage>
</organism>
<protein>
    <recommendedName>
        <fullName evidence="8">Abasic site processing protein</fullName>
        <ecNumber evidence="8">3.4.-.-</ecNumber>
    </recommendedName>
</protein>
<evidence type="ECO:0000256" key="2">
    <source>
        <dbReference type="ARBA" id="ARBA00022670"/>
    </source>
</evidence>
<proteinExistence type="inferred from homology"/>